<name>A0A1D8NCN7_YARLL</name>
<evidence type="ECO:0000313" key="2">
    <source>
        <dbReference type="EMBL" id="AOW03395.1"/>
    </source>
</evidence>
<reference evidence="3 5" key="2">
    <citation type="submission" date="2018-07" db="EMBL/GenBank/DDBJ databases">
        <title>Draft Genome Assemblies for Five Robust Yarrowia lipolytica Strains Exhibiting High Lipid Production and Pentose Sugar Utilization and Sugar Alcohol Secretion from Undetoxified Lignocellulosic Biomass Hydrolysates.</title>
        <authorList>
            <consortium name="DOE Joint Genome Institute"/>
            <person name="Walker C."/>
            <person name="Ryu S."/>
            <person name="Na H."/>
            <person name="Zane M."/>
            <person name="LaButti K."/>
            <person name="Lipzen A."/>
            <person name="Haridas S."/>
            <person name="Barry K."/>
            <person name="Grigoriev I.V."/>
            <person name="Quarterman J."/>
            <person name="Slininger P."/>
            <person name="Dien B."/>
            <person name="Trinh C.T."/>
        </authorList>
    </citation>
    <scope>NUCLEOTIDE SEQUENCE [LARGE SCALE GENOMIC DNA]</scope>
    <source>
        <strain evidence="3 5">YB392</strain>
    </source>
</reference>
<feature type="compositionally biased region" description="Basic and acidic residues" evidence="1">
    <location>
        <begin position="133"/>
        <end position="148"/>
    </location>
</feature>
<dbReference type="KEGG" id="yli:2910404"/>
<feature type="compositionally biased region" description="Low complexity" evidence="1">
    <location>
        <begin position="93"/>
        <end position="114"/>
    </location>
</feature>
<evidence type="ECO:0000313" key="3">
    <source>
        <dbReference type="EMBL" id="RDW22960.1"/>
    </source>
</evidence>
<feature type="region of interest" description="Disordered" evidence="1">
    <location>
        <begin position="92"/>
        <end position="114"/>
    </location>
</feature>
<evidence type="ECO:0000313" key="5">
    <source>
        <dbReference type="Proteomes" id="UP000256601"/>
    </source>
</evidence>
<protein>
    <submittedName>
        <fullName evidence="2">Uncharacterized protein</fullName>
    </submittedName>
</protein>
<proteinExistence type="predicted"/>
<sequence>MSLPARLSRMAHRFFSQIVAEDESEDESNDVGFVPRTEDLTVEYDTCIDISSVIDVVGTERDASDRDDVVEGEGDGATGDIVTDMALTDMDDVSSAGDASSDGDASSIGGDDGVAVVDKDITSTIVNEVVESRDRACDGTPEAREAGHQDTGAVPVSNHVHSQTIKVTRAPRLRPDLSDSEMSGISDESEVDVEVENVVDTDAPLTDVINGIVRERRKQAKREARKRAKTHQKNKGYKISKPHKKHEHNAKELEAIERQLEEEV</sequence>
<evidence type="ECO:0000313" key="4">
    <source>
        <dbReference type="Proteomes" id="UP000182444"/>
    </source>
</evidence>
<evidence type="ECO:0000256" key="1">
    <source>
        <dbReference type="SAM" id="MobiDB-lite"/>
    </source>
</evidence>
<reference evidence="2 4" key="1">
    <citation type="journal article" date="2016" name="PLoS ONE">
        <title>Sequence Assembly of Yarrowia lipolytica Strain W29/CLIB89 Shows Transposable Element Diversity.</title>
        <authorList>
            <person name="Magnan C."/>
            <person name="Yu J."/>
            <person name="Chang I."/>
            <person name="Jahn E."/>
            <person name="Kanomata Y."/>
            <person name="Wu J."/>
            <person name="Zeller M."/>
            <person name="Oakes M."/>
            <person name="Baldi P."/>
            <person name="Sandmeyer S."/>
        </authorList>
    </citation>
    <scope>NUCLEOTIDE SEQUENCE [LARGE SCALE GENOMIC DNA]</scope>
    <source>
        <strain evidence="2">CLIB89</strain>
        <strain evidence="4">CLIB89(W29)</strain>
    </source>
</reference>
<dbReference type="VEuPathDB" id="FungiDB:YALI0_D00781g"/>
<feature type="compositionally biased region" description="Basic and acidic residues" evidence="1">
    <location>
        <begin position="249"/>
        <end position="264"/>
    </location>
</feature>
<feature type="region of interest" description="Disordered" evidence="1">
    <location>
        <begin position="213"/>
        <end position="264"/>
    </location>
</feature>
<dbReference type="Proteomes" id="UP000256601">
    <property type="component" value="Unassembled WGS sequence"/>
</dbReference>
<dbReference type="Proteomes" id="UP000182444">
    <property type="component" value="Chromosome 1D"/>
</dbReference>
<organism evidence="2 4">
    <name type="scientific">Yarrowia lipolytica</name>
    <name type="common">Candida lipolytica</name>
    <dbReference type="NCBI Taxonomy" id="4952"/>
    <lineage>
        <taxon>Eukaryota</taxon>
        <taxon>Fungi</taxon>
        <taxon>Dikarya</taxon>
        <taxon>Ascomycota</taxon>
        <taxon>Saccharomycotina</taxon>
        <taxon>Dipodascomycetes</taxon>
        <taxon>Dipodascales</taxon>
        <taxon>Dipodascales incertae sedis</taxon>
        <taxon>Yarrowia</taxon>
    </lineage>
</organism>
<dbReference type="GeneID" id="2910404"/>
<dbReference type="AlphaFoldDB" id="A0A1D8NCN7"/>
<accession>A0A1D8NCN7</accession>
<gene>
    <name evidence="3" type="ORF">B0I71DRAFT_136737</name>
    <name evidence="2" type="ORF">YALI1_D00824g</name>
</gene>
<feature type="region of interest" description="Disordered" evidence="1">
    <location>
        <begin position="133"/>
        <end position="155"/>
    </location>
</feature>
<feature type="compositionally biased region" description="Basic residues" evidence="1">
    <location>
        <begin position="215"/>
        <end position="248"/>
    </location>
</feature>
<dbReference type="EMBL" id="KZ859130">
    <property type="protein sequence ID" value="RDW22960.1"/>
    <property type="molecule type" value="Genomic_DNA"/>
</dbReference>
<dbReference type="VEuPathDB" id="FungiDB:YALI1_D00824g"/>
<dbReference type="EMBL" id="CP017556">
    <property type="protein sequence ID" value="AOW03395.1"/>
    <property type="molecule type" value="Genomic_DNA"/>
</dbReference>